<dbReference type="OrthoDB" id="7477356at2"/>
<dbReference type="Gene3D" id="6.20.370.130">
    <property type="match status" value="1"/>
</dbReference>
<dbReference type="PROSITE" id="PS00352">
    <property type="entry name" value="CSD_1"/>
    <property type="match status" value="1"/>
</dbReference>
<dbReference type="FunFam" id="2.40.50.140:FF:000006">
    <property type="entry name" value="Cold shock protein CspC"/>
    <property type="match status" value="1"/>
</dbReference>
<dbReference type="CDD" id="cd04458">
    <property type="entry name" value="CSP_CDS"/>
    <property type="match status" value="1"/>
</dbReference>
<organism evidence="5 6">
    <name type="scientific">Actinomadura mexicana</name>
    <dbReference type="NCBI Taxonomy" id="134959"/>
    <lineage>
        <taxon>Bacteria</taxon>
        <taxon>Bacillati</taxon>
        <taxon>Actinomycetota</taxon>
        <taxon>Actinomycetes</taxon>
        <taxon>Streptosporangiales</taxon>
        <taxon>Thermomonosporaceae</taxon>
        <taxon>Actinomadura</taxon>
    </lineage>
</organism>
<evidence type="ECO:0000313" key="6">
    <source>
        <dbReference type="Proteomes" id="UP000198420"/>
    </source>
</evidence>
<dbReference type="SMART" id="SM00357">
    <property type="entry name" value="CSP"/>
    <property type="match status" value="1"/>
</dbReference>
<dbReference type="GO" id="GO:0003677">
    <property type="term" value="F:DNA binding"/>
    <property type="evidence" value="ECO:0007669"/>
    <property type="project" value="UniProtKB-KW"/>
</dbReference>
<proteinExistence type="predicted"/>
<feature type="domain" description="CSD" evidence="4">
    <location>
        <begin position="1"/>
        <end position="66"/>
    </location>
</feature>
<reference evidence="6" key="1">
    <citation type="submission" date="2017-06" db="EMBL/GenBank/DDBJ databases">
        <authorList>
            <person name="Varghese N."/>
            <person name="Submissions S."/>
        </authorList>
    </citation>
    <scope>NUCLEOTIDE SEQUENCE [LARGE SCALE GENOMIC DNA]</scope>
    <source>
        <strain evidence="6">DSM 44485</strain>
    </source>
</reference>
<dbReference type="InterPro" id="IPR012340">
    <property type="entry name" value="NA-bd_OB-fold"/>
</dbReference>
<dbReference type="Pfam" id="PF00313">
    <property type="entry name" value="CSD"/>
    <property type="match status" value="1"/>
</dbReference>
<dbReference type="AlphaFoldDB" id="A0A239FLY9"/>
<dbReference type="PIRSF" id="PIRSF002599">
    <property type="entry name" value="Cold_shock_A"/>
    <property type="match status" value="1"/>
</dbReference>
<dbReference type="RefSeq" id="WP_067639228.1">
    <property type="nucleotide sequence ID" value="NZ_FZNP01000021.1"/>
</dbReference>
<keyword evidence="2" id="KW-0963">Cytoplasm</keyword>
<dbReference type="InterPro" id="IPR012156">
    <property type="entry name" value="Cold_shock_CspA"/>
</dbReference>
<dbReference type="InterPro" id="IPR019844">
    <property type="entry name" value="CSD_CS"/>
</dbReference>
<dbReference type="InterPro" id="IPR050181">
    <property type="entry name" value="Cold_shock_domain"/>
</dbReference>
<evidence type="ECO:0000256" key="1">
    <source>
        <dbReference type="ARBA" id="ARBA00004496"/>
    </source>
</evidence>
<dbReference type="PANTHER" id="PTHR11544">
    <property type="entry name" value="COLD SHOCK DOMAIN CONTAINING PROTEINS"/>
    <property type="match status" value="1"/>
</dbReference>
<comment type="subcellular location">
    <subcellularLocation>
        <location evidence="1 3">Cytoplasm</location>
    </subcellularLocation>
</comment>
<accession>A0A239FLY9</accession>
<evidence type="ECO:0000256" key="3">
    <source>
        <dbReference type="RuleBase" id="RU000408"/>
    </source>
</evidence>
<dbReference type="PRINTS" id="PR00050">
    <property type="entry name" value="COLDSHOCK"/>
</dbReference>
<protein>
    <submittedName>
        <fullName evidence="5">Cold-shock DNA-binding protein family</fullName>
    </submittedName>
</protein>
<name>A0A239FLY9_9ACTN</name>
<sequence length="67" mass="7252">MAEGTVKWFNAEKGFGFIAPDGGGPDVFVHYSAITTNGYRSLDENQRVGFEITQGQKGPQAEGVYPL</sequence>
<keyword evidence="5" id="KW-0238">DNA-binding</keyword>
<dbReference type="PROSITE" id="PS51857">
    <property type="entry name" value="CSD_2"/>
    <property type="match status" value="1"/>
</dbReference>
<evidence type="ECO:0000313" key="5">
    <source>
        <dbReference type="EMBL" id="SNS57956.1"/>
    </source>
</evidence>
<evidence type="ECO:0000259" key="4">
    <source>
        <dbReference type="PROSITE" id="PS51857"/>
    </source>
</evidence>
<dbReference type="InterPro" id="IPR002059">
    <property type="entry name" value="CSP_DNA-bd"/>
</dbReference>
<dbReference type="Proteomes" id="UP000198420">
    <property type="component" value="Unassembled WGS sequence"/>
</dbReference>
<dbReference type="EMBL" id="FZNP01000021">
    <property type="protein sequence ID" value="SNS57956.1"/>
    <property type="molecule type" value="Genomic_DNA"/>
</dbReference>
<dbReference type="Gene3D" id="2.40.50.140">
    <property type="entry name" value="Nucleic acid-binding proteins"/>
    <property type="match status" value="1"/>
</dbReference>
<dbReference type="InterPro" id="IPR011129">
    <property type="entry name" value="CSD"/>
</dbReference>
<keyword evidence="6" id="KW-1185">Reference proteome</keyword>
<gene>
    <name evidence="5" type="ORF">SAMN06265355_12149</name>
</gene>
<dbReference type="GO" id="GO:0005737">
    <property type="term" value="C:cytoplasm"/>
    <property type="evidence" value="ECO:0007669"/>
    <property type="project" value="UniProtKB-SubCell"/>
</dbReference>
<dbReference type="SUPFAM" id="SSF50249">
    <property type="entry name" value="Nucleic acid-binding proteins"/>
    <property type="match status" value="1"/>
</dbReference>
<evidence type="ECO:0000256" key="2">
    <source>
        <dbReference type="ARBA" id="ARBA00022490"/>
    </source>
</evidence>